<dbReference type="HOGENOM" id="CLU_2145978_0_0_1"/>
<organism evidence="1">
    <name type="scientific">Fusarium oxysporum f. sp. conglutinans race 2 54008</name>
    <dbReference type="NCBI Taxonomy" id="1089457"/>
    <lineage>
        <taxon>Eukaryota</taxon>
        <taxon>Fungi</taxon>
        <taxon>Dikarya</taxon>
        <taxon>Ascomycota</taxon>
        <taxon>Pezizomycotina</taxon>
        <taxon>Sordariomycetes</taxon>
        <taxon>Hypocreomycetidae</taxon>
        <taxon>Hypocreales</taxon>
        <taxon>Nectriaceae</taxon>
        <taxon>Fusarium</taxon>
        <taxon>Fusarium oxysporum species complex</taxon>
    </lineage>
</organism>
<name>X0HS78_FUSOX</name>
<evidence type="ECO:0000313" key="1">
    <source>
        <dbReference type="EMBL" id="EXL74520.1"/>
    </source>
</evidence>
<reference evidence="1" key="1">
    <citation type="submission" date="2011-11" db="EMBL/GenBank/DDBJ databases">
        <title>The Genome Sequence of Fusarium oxysporum PHW808.</title>
        <authorList>
            <consortium name="The Broad Institute Genome Sequencing Platform"/>
            <person name="Ma L.-J."/>
            <person name="Gale L.R."/>
            <person name="Schwartz D.C."/>
            <person name="Zhou S."/>
            <person name="Corby-Kistler H."/>
            <person name="Young S.K."/>
            <person name="Zeng Q."/>
            <person name="Gargeya S."/>
            <person name="Fitzgerald M."/>
            <person name="Haas B."/>
            <person name="Abouelleil A."/>
            <person name="Alvarado L."/>
            <person name="Arachchi H.M."/>
            <person name="Berlin A."/>
            <person name="Brown A."/>
            <person name="Chapman S.B."/>
            <person name="Chen Z."/>
            <person name="Dunbar C."/>
            <person name="Freedman E."/>
            <person name="Gearin G."/>
            <person name="Goldberg J."/>
            <person name="Griggs A."/>
            <person name="Gujja S."/>
            <person name="Heiman D."/>
            <person name="Howarth C."/>
            <person name="Larson L."/>
            <person name="Lui A."/>
            <person name="MacDonald P.J.P."/>
            <person name="Montmayeur A."/>
            <person name="Murphy C."/>
            <person name="Neiman D."/>
            <person name="Pearson M."/>
            <person name="Priest M."/>
            <person name="Roberts A."/>
            <person name="Saif S."/>
            <person name="Shea T."/>
            <person name="Shenoy N."/>
            <person name="Sisk P."/>
            <person name="Stolte C."/>
            <person name="Sykes S."/>
            <person name="Wortman J."/>
            <person name="Nusbaum C."/>
            <person name="Birren B."/>
        </authorList>
    </citation>
    <scope>NUCLEOTIDE SEQUENCE [LARGE SCALE GENOMIC DNA]</scope>
    <source>
        <strain evidence="1">54008</strain>
    </source>
</reference>
<reference evidence="1" key="2">
    <citation type="submission" date="2014-03" db="EMBL/GenBank/DDBJ databases">
        <title>The Genome Annotation of Fusarium oxysporum PHW808.</title>
        <authorList>
            <consortium name="The Broad Institute Genomics Platform"/>
            <person name="Ma L.-J."/>
            <person name="Corby-Kistler H."/>
            <person name="Broz K."/>
            <person name="Gale L.R."/>
            <person name="Jonkers W."/>
            <person name="O'Donnell K."/>
            <person name="Ploetz R."/>
            <person name="Steinberg C."/>
            <person name="Schwartz D.C."/>
            <person name="VanEtten H."/>
            <person name="Zhou S."/>
            <person name="Young S.K."/>
            <person name="Zeng Q."/>
            <person name="Gargeya S."/>
            <person name="Fitzgerald M."/>
            <person name="Abouelleil A."/>
            <person name="Alvarado L."/>
            <person name="Chapman S.B."/>
            <person name="Gainer-Dewar J."/>
            <person name="Goldberg J."/>
            <person name="Griggs A."/>
            <person name="Gujja S."/>
            <person name="Hansen M."/>
            <person name="Howarth C."/>
            <person name="Imamovic A."/>
            <person name="Ireland A."/>
            <person name="Larimer J."/>
            <person name="McCowan C."/>
            <person name="Murphy C."/>
            <person name="Pearson M."/>
            <person name="Poon T.W."/>
            <person name="Priest M."/>
            <person name="Roberts A."/>
            <person name="Saif S."/>
            <person name="Shea T."/>
            <person name="Sykes S."/>
            <person name="Wortman J."/>
            <person name="Nusbaum C."/>
            <person name="Birren B."/>
        </authorList>
    </citation>
    <scope>NUCLEOTIDE SEQUENCE</scope>
    <source>
        <strain evidence="1">54008</strain>
    </source>
</reference>
<proteinExistence type="predicted"/>
<gene>
    <name evidence="1" type="ORF">FOPG_10405</name>
</gene>
<accession>X0HS78</accession>
<dbReference type="AlphaFoldDB" id="X0HS78"/>
<dbReference type="EMBL" id="KK033200">
    <property type="protein sequence ID" value="EXL74520.1"/>
    <property type="molecule type" value="Genomic_DNA"/>
</dbReference>
<sequence>MAFAVRFSSLRAIMGHPFQLPFSSALKNSTDILELSLQVGWSWGFRKRSNMAGVGTVLVVYLKPKRLYDSQGGFKRSPVVDEVKFDVMVTGPLSGSLIGLGTGSRRHDYVFSVDVGNM</sequence>
<protein>
    <submittedName>
        <fullName evidence="1">Uncharacterized protein</fullName>
    </submittedName>
</protein>
<dbReference type="Proteomes" id="UP000030676">
    <property type="component" value="Unassembled WGS sequence"/>
</dbReference>